<dbReference type="PANTHER" id="PTHR43019">
    <property type="entry name" value="SERINE ENDOPROTEASE DEGS"/>
    <property type="match status" value="1"/>
</dbReference>
<evidence type="ECO:0000313" key="2">
    <source>
        <dbReference type="EMBL" id="MDT0465737.1"/>
    </source>
</evidence>
<gene>
    <name evidence="2" type="ORF">RM764_22485</name>
</gene>
<dbReference type="Gene3D" id="2.40.10.120">
    <property type="match status" value="1"/>
</dbReference>
<evidence type="ECO:0000313" key="3">
    <source>
        <dbReference type="Proteomes" id="UP001183809"/>
    </source>
</evidence>
<feature type="region of interest" description="Disordered" evidence="1">
    <location>
        <begin position="810"/>
        <end position="841"/>
    </location>
</feature>
<proteinExistence type="predicted"/>
<comment type="caution">
    <text evidence="2">The sequence shown here is derived from an EMBL/GenBank/DDBJ whole genome shotgun (WGS) entry which is preliminary data.</text>
</comment>
<organism evidence="2 3">
    <name type="scientific">Streptomyces gibsoniae</name>
    <dbReference type="NCBI Taxonomy" id="3075529"/>
    <lineage>
        <taxon>Bacteria</taxon>
        <taxon>Bacillati</taxon>
        <taxon>Actinomycetota</taxon>
        <taxon>Actinomycetes</taxon>
        <taxon>Kitasatosporales</taxon>
        <taxon>Streptomycetaceae</taxon>
        <taxon>Streptomyces</taxon>
    </lineage>
</organism>
<dbReference type="SUPFAM" id="SSF52540">
    <property type="entry name" value="P-loop containing nucleoside triphosphate hydrolases"/>
    <property type="match status" value="1"/>
</dbReference>
<dbReference type="InterPro" id="IPR027417">
    <property type="entry name" value="P-loop_NTPase"/>
</dbReference>
<reference evidence="3" key="1">
    <citation type="submission" date="2023-07" db="EMBL/GenBank/DDBJ databases">
        <title>30 novel species of actinomycetes from the DSMZ collection.</title>
        <authorList>
            <person name="Nouioui I."/>
        </authorList>
    </citation>
    <scope>NUCLEOTIDE SEQUENCE [LARGE SCALE GENOMIC DNA]</scope>
    <source>
        <strain evidence="3">DSM 41699</strain>
    </source>
</reference>
<dbReference type="PANTHER" id="PTHR43019:SF23">
    <property type="entry name" value="PROTEASE DO-LIKE 5, CHLOROPLASTIC"/>
    <property type="match status" value="1"/>
</dbReference>
<feature type="region of interest" description="Disordered" evidence="1">
    <location>
        <begin position="1"/>
        <end position="21"/>
    </location>
</feature>
<dbReference type="InterPro" id="IPR009003">
    <property type="entry name" value="Peptidase_S1_PA"/>
</dbReference>
<dbReference type="Pfam" id="PF13365">
    <property type="entry name" value="Trypsin_2"/>
    <property type="match status" value="1"/>
</dbReference>
<dbReference type="SUPFAM" id="SSF50494">
    <property type="entry name" value="Trypsin-like serine proteases"/>
    <property type="match status" value="1"/>
</dbReference>
<dbReference type="Proteomes" id="UP001183809">
    <property type="component" value="Unassembled WGS sequence"/>
</dbReference>
<dbReference type="EMBL" id="JAVREY010000028">
    <property type="protein sequence ID" value="MDT0465737.1"/>
    <property type="molecule type" value="Genomic_DNA"/>
</dbReference>
<name>A0ABU2TXQ2_9ACTN</name>
<keyword evidence="3" id="KW-1185">Reference proteome</keyword>
<protein>
    <submittedName>
        <fullName evidence="2">Trypsin-like peptidase domain-containing protein</fullName>
    </submittedName>
</protein>
<evidence type="ECO:0000256" key="1">
    <source>
        <dbReference type="SAM" id="MobiDB-lite"/>
    </source>
</evidence>
<accession>A0ABU2TXQ2</accession>
<dbReference type="RefSeq" id="WP_311697207.1">
    <property type="nucleotide sequence ID" value="NZ_JAVREY010000028.1"/>
</dbReference>
<sequence length="1252" mass="132530">MAVPGPRTRDGGEAGHGTDSALVRVCDPAGRPRGTGFAIDHRGTLITSHEAVDGLARLVLHTADGRVCVLDADAVTPLPYADLALLRTEGLGLDPLPVTARDRIEAGTYVRIAAGGWREARVLDTTAATYRATDCSRLVEDTLELALGTAGTEALRPGGGAAGGPVLDAATGAVLAVLGTRLHTDQRATGFAVPLRGLGQPLDELLDRNARTVPAHGEDLNLAGVLHLTARAAGTGVPPDGRLTVRRTRLVEEFTAFERSERAVLALVGAPGSGRTTELAALAAQCARDPEPIPVLRLRGADLRDTDPSLAAAVARALHRNGGGGHPLVEGEPGGVLPEHLARVARDAGRPLLLLLDGPEEMPHGLARGLPEWTRETAAWLCVTGARLVTACGPEHWERAGTLFPQELLYGGRAGERGAHRSAPGESHPGPVPDRLPPCVALGDLTPAEAHEARARHGIPEGLLQDPDARHPLTLRLLGEVRAALPDTTGGPDLSCVPGAEDLSCVPGAEDLSRVPMVPCAPPVDRDDVFSAYLDLVCLRIAVRLAAENGLHGTAVRRLAAKVSGQVHDAARRSLGPGQGALDPAAFETVFPWGPAPGRRLGNTAGWACAVLAEGLIQPAGLGYRFAHEELADWLQGRHLDLDAALHTLVHRSVPGTGEHPVSSLAATAAARRRARPFHRPAVVSRTQPVPRHRSGPVVEALLHLARREGPAGLALRLEDLVHAVDALLEPRPTPPDDDALWWAAHLLTDTLVRLTDARPYLHVLRLLADRIVRWRAKGRPVPRAFAPWFWTALPVPEAERLDLLRRLVTADEPPGRSRRPRPARGAGHRQPDGSGDTAPPRYLDAVARLLATDPVAVQRQLTRWFDDERPLPATPHATVATAAQALLHTHRHRAPDDLPEALADSAHPRGDELLAVLAEEEPSAVCRAVGRWARDERPARRVAAMAYGLRAAPYTRTEADHELLRHAAFTVLARPADCAVHGGALALLVRDPRTRTRHLPGALARFAAGDPQLPPDALVTVLATHPEPVLTAFRTRLRHSGPDTGETLRALADATTPALAHQVAALIREAAAQGPQEASTAGPGASLAEQAAAQVGRRLDHGPAAPAVLLPLVAGLLDGSPGLRSALAVVLGAPGAEESRPLRHELLDLLLTRERDPAVLDALLRAAAYGAQDGGETHARVVIHRAGLLLARTQEGTARLDRGLLDLARRVPGFAQLLARWLAEAPAEWAAVVGPGTRRMIEGLAAVRVPA</sequence>